<reference evidence="1" key="1">
    <citation type="submission" date="2014-11" db="EMBL/GenBank/DDBJ databases">
        <authorList>
            <person name="Amaro Gonzalez C."/>
        </authorList>
    </citation>
    <scope>NUCLEOTIDE SEQUENCE</scope>
</reference>
<sequence>MNSNEYKVQIVIQTLNKDWSIINRQS</sequence>
<evidence type="ECO:0000313" key="1">
    <source>
        <dbReference type="EMBL" id="JAH15588.1"/>
    </source>
</evidence>
<proteinExistence type="predicted"/>
<accession>A0A0E9QHH5</accession>
<dbReference type="EMBL" id="GBXM01092989">
    <property type="protein sequence ID" value="JAH15588.1"/>
    <property type="molecule type" value="Transcribed_RNA"/>
</dbReference>
<name>A0A0E9QHH5_ANGAN</name>
<protein>
    <submittedName>
        <fullName evidence="1">Uncharacterized protein</fullName>
    </submittedName>
</protein>
<organism evidence="1">
    <name type="scientific">Anguilla anguilla</name>
    <name type="common">European freshwater eel</name>
    <name type="synonym">Muraena anguilla</name>
    <dbReference type="NCBI Taxonomy" id="7936"/>
    <lineage>
        <taxon>Eukaryota</taxon>
        <taxon>Metazoa</taxon>
        <taxon>Chordata</taxon>
        <taxon>Craniata</taxon>
        <taxon>Vertebrata</taxon>
        <taxon>Euteleostomi</taxon>
        <taxon>Actinopterygii</taxon>
        <taxon>Neopterygii</taxon>
        <taxon>Teleostei</taxon>
        <taxon>Anguilliformes</taxon>
        <taxon>Anguillidae</taxon>
        <taxon>Anguilla</taxon>
    </lineage>
</organism>
<dbReference type="AlphaFoldDB" id="A0A0E9QHH5"/>
<reference evidence="1" key="2">
    <citation type="journal article" date="2015" name="Fish Shellfish Immunol.">
        <title>Early steps in the European eel (Anguilla anguilla)-Vibrio vulnificus interaction in the gills: Role of the RtxA13 toxin.</title>
        <authorList>
            <person name="Callol A."/>
            <person name="Pajuelo D."/>
            <person name="Ebbesson L."/>
            <person name="Teles M."/>
            <person name="MacKenzie S."/>
            <person name="Amaro C."/>
        </authorList>
    </citation>
    <scope>NUCLEOTIDE SEQUENCE</scope>
</reference>